<dbReference type="SUPFAM" id="SSF52954">
    <property type="entry name" value="Class II aaRS ABD-related"/>
    <property type="match status" value="1"/>
</dbReference>
<keyword evidence="3" id="KW-1185">Reference proteome</keyword>
<dbReference type="GO" id="GO:0005739">
    <property type="term" value="C:mitochondrion"/>
    <property type="evidence" value="ECO:0007669"/>
    <property type="project" value="TreeGrafter"/>
</dbReference>
<evidence type="ECO:0000313" key="3">
    <source>
        <dbReference type="Proteomes" id="UP001165740"/>
    </source>
</evidence>
<dbReference type="RefSeq" id="XP_055874914.1">
    <property type="nucleotide sequence ID" value="XM_056018939.1"/>
</dbReference>
<accession>A0A9W2ZJ31</accession>
<sequence>MTSTVKNYANLMPLLKKRGFINIIQNQDTFLNDYGPAGTLLRHNILKQWWDTMVNQQSNVFPMENMLTVALKQANVGQGDVSCIERNNNTYQELLMPDYKSKYLQVLKLTNYRLPFSITSVRSTLSARTPAMTSEIQSQSDLKEFLLGDCNRTRLLLQNFILPSSRNKTFDFWLHLRLSWWKNFSNKPADFHVSSENSKNSQTGSNENGTENGMSPKCINIVYHFPWGMETIEKVHSLGDQPFQDPSNVEQEKYKGLVTGKEPSLPHCIVCDTNLETATAALLVDSYYERRMTSTDSTTRPSMVLKLHSQISPFQIAIAVSNTSTRPSELRHVCHHLEKDFKRNGVSLFNISEQGSTLEAHFKRNDQLGIHYTIIVSDSTISEGLISTRHRDTQIQKSSHIGTVVEDIKRNLSARLEHHS</sequence>
<gene>
    <name evidence="4 5" type="primary">LOC106062168</name>
</gene>
<dbReference type="Proteomes" id="UP001165740">
    <property type="component" value="Chromosome 2"/>
</dbReference>
<evidence type="ECO:0000259" key="2">
    <source>
        <dbReference type="Pfam" id="PF03129"/>
    </source>
</evidence>
<dbReference type="OrthoDB" id="57698at2759"/>
<dbReference type="GO" id="GO:0006264">
    <property type="term" value="P:mitochondrial DNA replication"/>
    <property type="evidence" value="ECO:0007669"/>
    <property type="project" value="TreeGrafter"/>
</dbReference>
<dbReference type="InterPro" id="IPR036621">
    <property type="entry name" value="Anticodon-bd_dom_sf"/>
</dbReference>
<organism evidence="3 4">
    <name type="scientific">Biomphalaria glabrata</name>
    <name type="common">Bloodfluke planorb</name>
    <name type="synonym">Freshwater snail</name>
    <dbReference type="NCBI Taxonomy" id="6526"/>
    <lineage>
        <taxon>Eukaryota</taxon>
        <taxon>Metazoa</taxon>
        <taxon>Spiralia</taxon>
        <taxon>Lophotrochozoa</taxon>
        <taxon>Mollusca</taxon>
        <taxon>Gastropoda</taxon>
        <taxon>Heterobranchia</taxon>
        <taxon>Euthyneura</taxon>
        <taxon>Panpulmonata</taxon>
        <taxon>Hygrophila</taxon>
        <taxon>Lymnaeoidea</taxon>
        <taxon>Planorbidae</taxon>
        <taxon>Biomphalaria</taxon>
    </lineage>
</organism>
<dbReference type="RefSeq" id="XP_055874913.1">
    <property type="nucleotide sequence ID" value="XM_056018938.1"/>
</dbReference>
<feature type="region of interest" description="Disordered" evidence="1">
    <location>
        <begin position="192"/>
        <end position="213"/>
    </location>
</feature>
<dbReference type="Pfam" id="PF03129">
    <property type="entry name" value="HGTP_anticodon"/>
    <property type="match status" value="1"/>
</dbReference>
<dbReference type="GeneID" id="106062168"/>
<dbReference type="AlphaFoldDB" id="A0A9W2ZJ31"/>
<dbReference type="Gene3D" id="3.30.930.10">
    <property type="entry name" value="Bira Bifunctional Protein, Domain 2"/>
    <property type="match status" value="1"/>
</dbReference>
<dbReference type="OMA" id="WGQEVLE"/>
<reference evidence="4 5" key="1">
    <citation type="submission" date="2025-04" db="UniProtKB">
        <authorList>
            <consortium name="RefSeq"/>
        </authorList>
    </citation>
    <scope>IDENTIFICATION</scope>
</reference>
<dbReference type="InterPro" id="IPR004154">
    <property type="entry name" value="Anticodon-bd"/>
</dbReference>
<name>A0A9W2ZJ31_BIOGL</name>
<dbReference type="PANTHER" id="PTHR10745:SF8">
    <property type="entry name" value="DNA POLYMERASE SUBUNIT GAMMA-2, MITOCHONDRIAL"/>
    <property type="match status" value="1"/>
</dbReference>
<protein>
    <submittedName>
        <fullName evidence="4 5">DNA polymerase subunit gamma-2, mitochondrial-like</fullName>
    </submittedName>
</protein>
<proteinExistence type="predicted"/>
<dbReference type="SUPFAM" id="SSF55681">
    <property type="entry name" value="Class II aaRS and biotin synthetases"/>
    <property type="match status" value="1"/>
</dbReference>
<feature type="compositionally biased region" description="Polar residues" evidence="1">
    <location>
        <begin position="194"/>
        <end position="213"/>
    </location>
</feature>
<evidence type="ECO:0000313" key="5">
    <source>
        <dbReference type="RefSeq" id="XP_055874914.1"/>
    </source>
</evidence>
<dbReference type="Gene3D" id="3.40.50.800">
    <property type="entry name" value="Anticodon-binding domain"/>
    <property type="match status" value="1"/>
</dbReference>
<dbReference type="InterPro" id="IPR045864">
    <property type="entry name" value="aa-tRNA-synth_II/BPL/LPL"/>
</dbReference>
<dbReference type="PANTHER" id="PTHR10745">
    <property type="entry name" value="GLYCYL-TRNA SYNTHETASE/DNA POLYMERASE SUBUNIT GAMMA-2"/>
    <property type="match status" value="1"/>
</dbReference>
<dbReference type="InterPro" id="IPR027031">
    <property type="entry name" value="Gly-tRNA_synthase/POLG2"/>
</dbReference>
<feature type="domain" description="Anticodon-binding" evidence="2">
    <location>
        <begin position="320"/>
        <end position="410"/>
    </location>
</feature>
<evidence type="ECO:0000313" key="4">
    <source>
        <dbReference type="RefSeq" id="XP_055874913.1"/>
    </source>
</evidence>
<evidence type="ECO:0000256" key="1">
    <source>
        <dbReference type="SAM" id="MobiDB-lite"/>
    </source>
</evidence>